<evidence type="ECO:0000313" key="1">
    <source>
        <dbReference type="EMBL" id="ASN69515.1"/>
    </source>
</evidence>
<sequence>MTKHPIVRIYTLLKNDSELAQHLPNKIFTFDIPENYQKTQYTPFIRITEILMTNTLYKDGDSSHYRFLFAVETFGTDINTVYSISERVNEVIKSENGRCYNRSLSKDDELQLFNQMLEFEIILPIKEQ</sequence>
<reference evidence="1" key="1">
    <citation type="submission" date="2017-06" db="EMBL/GenBank/DDBJ databases">
        <title>Novel phages from South African skin metaviromes.</title>
        <authorList>
            <person name="van Zyl L.J."/>
            <person name="Abrahams Y."/>
            <person name="Stander E.A."/>
            <person name="Kirby B.M."/>
            <person name="Clavaud C."/>
            <person name="Farcet C."/>
            <person name="Breton L."/>
            <person name="Trindade M.I."/>
        </authorList>
    </citation>
    <scope>NUCLEOTIDE SEQUENCE</scope>
</reference>
<dbReference type="EMBL" id="MF417891">
    <property type="protein sequence ID" value="ASN69515.1"/>
    <property type="molecule type" value="Genomic_DNA"/>
</dbReference>
<name>A0A2H4J2Z9_9CAUD</name>
<gene>
    <name evidence="1" type="ORF">10S13_51</name>
</gene>
<organism evidence="1">
    <name type="scientific">uncultured Caudovirales phage</name>
    <dbReference type="NCBI Taxonomy" id="2100421"/>
    <lineage>
        <taxon>Viruses</taxon>
        <taxon>Duplodnaviria</taxon>
        <taxon>Heunggongvirae</taxon>
        <taxon>Uroviricota</taxon>
        <taxon>Caudoviricetes</taxon>
        <taxon>Peduoviridae</taxon>
        <taxon>Maltschvirus</taxon>
        <taxon>Maltschvirus maltsch</taxon>
    </lineage>
</organism>
<accession>A0A2H4J2Z9</accession>
<proteinExistence type="predicted"/>
<protein>
    <submittedName>
        <fullName evidence="1">Uncharacterized protein</fullName>
    </submittedName>
</protein>